<organism evidence="2 3">
    <name type="scientific">Nicotiana attenuata</name>
    <name type="common">Coyote tobacco</name>
    <dbReference type="NCBI Taxonomy" id="49451"/>
    <lineage>
        <taxon>Eukaryota</taxon>
        <taxon>Viridiplantae</taxon>
        <taxon>Streptophyta</taxon>
        <taxon>Embryophyta</taxon>
        <taxon>Tracheophyta</taxon>
        <taxon>Spermatophyta</taxon>
        <taxon>Magnoliopsida</taxon>
        <taxon>eudicotyledons</taxon>
        <taxon>Gunneridae</taxon>
        <taxon>Pentapetalae</taxon>
        <taxon>asterids</taxon>
        <taxon>lamiids</taxon>
        <taxon>Solanales</taxon>
        <taxon>Solanaceae</taxon>
        <taxon>Nicotianoideae</taxon>
        <taxon>Nicotianeae</taxon>
        <taxon>Nicotiana</taxon>
    </lineage>
</organism>
<comment type="caution">
    <text evidence="2">The sequence shown here is derived from an EMBL/GenBank/DDBJ whole genome shotgun (WGS) entry which is preliminary data.</text>
</comment>
<dbReference type="Proteomes" id="UP000187609">
    <property type="component" value="Unassembled WGS sequence"/>
</dbReference>
<protein>
    <submittedName>
        <fullName evidence="2">Auxin-responsive protein saur36</fullName>
    </submittedName>
</protein>
<dbReference type="OrthoDB" id="1026046at2759"/>
<dbReference type="Gramene" id="OIT04496">
    <property type="protein sequence ID" value="OIT04496"/>
    <property type="gene ID" value="A4A49_17546"/>
</dbReference>
<accession>A0A1J6IV87</accession>
<reference evidence="2" key="1">
    <citation type="submission" date="2016-11" db="EMBL/GenBank/DDBJ databases">
        <title>The genome of Nicotiana attenuata.</title>
        <authorList>
            <person name="Xu S."/>
            <person name="Brockmoeller T."/>
            <person name="Gaquerel E."/>
            <person name="Navarro A."/>
            <person name="Kuhl H."/>
            <person name="Gase K."/>
            <person name="Ling Z."/>
            <person name="Zhou W."/>
            <person name="Kreitzer C."/>
            <person name="Stanke M."/>
            <person name="Tang H."/>
            <person name="Lyons E."/>
            <person name="Pandey P."/>
            <person name="Pandey S.P."/>
            <person name="Timmermann B."/>
            <person name="Baldwin I.T."/>
        </authorList>
    </citation>
    <scope>NUCLEOTIDE SEQUENCE [LARGE SCALE GENOMIC DNA]</scope>
    <source>
        <strain evidence="2">UT</strain>
    </source>
</reference>
<dbReference type="GO" id="GO:0009733">
    <property type="term" value="P:response to auxin"/>
    <property type="evidence" value="ECO:0007669"/>
    <property type="project" value="InterPro"/>
</dbReference>
<keyword evidence="3" id="KW-1185">Reference proteome</keyword>
<dbReference type="KEGG" id="nau:109224540"/>
<sequence length="170" mass="18985">MGKIQGFVLKHRVTALLRCSFRRRKSPAKYQQDNPLPSPSAKPLSKFLNWTKSLKIKAKVICSKIHCSGSGSGSSRGYIQIGQEPVGEKSMAVPKGQMAVYVGQKDGDFRRVLVPVIYFNHPLFSGLLREVEDEYGFNHPGGITIPCRISEFERVQTRIKQGRVAPKVLT</sequence>
<dbReference type="EMBL" id="MJEQ01037185">
    <property type="protein sequence ID" value="OIT04496.1"/>
    <property type="molecule type" value="Genomic_DNA"/>
</dbReference>
<dbReference type="PANTHER" id="PTHR31374:SF304">
    <property type="entry name" value="OS04G0537100 PROTEIN"/>
    <property type="match status" value="1"/>
</dbReference>
<dbReference type="PANTHER" id="PTHR31374">
    <property type="entry name" value="AUXIN-INDUCED PROTEIN-LIKE-RELATED"/>
    <property type="match status" value="1"/>
</dbReference>
<dbReference type="STRING" id="49451.A0A1J6IV87"/>
<dbReference type="GeneID" id="109224540"/>
<name>A0A1J6IV87_NICAT</name>
<gene>
    <name evidence="2" type="primary">SAUR36_5</name>
    <name evidence="2" type="ORF">A4A49_17546</name>
</gene>
<comment type="similarity">
    <text evidence="1">Belongs to the ARG7 family.</text>
</comment>
<evidence type="ECO:0000256" key="1">
    <source>
        <dbReference type="ARBA" id="ARBA00006974"/>
    </source>
</evidence>
<dbReference type="Pfam" id="PF02519">
    <property type="entry name" value="Auxin_inducible"/>
    <property type="match status" value="1"/>
</dbReference>
<dbReference type="OMA" id="RRSECKH"/>
<evidence type="ECO:0000313" key="2">
    <source>
        <dbReference type="EMBL" id="OIT04496.1"/>
    </source>
</evidence>
<dbReference type="AlphaFoldDB" id="A0A1J6IV87"/>
<dbReference type="InterPro" id="IPR003676">
    <property type="entry name" value="SAUR_fam"/>
</dbReference>
<evidence type="ECO:0000313" key="3">
    <source>
        <dbReference type="Proteomes" id="UP000187609"/>
    </source>
</evidence>
<proteinExistence type="inferred from homology"/>